<dbReference type="Pfam" id="PF00823">
    <property type="entry name" value="PPE"/>
    <property type="match status" value="1"/>
</dbReference>
<dbReference type="PANTHER" id="PTHR46766:SF1">
    <property type="entry name" value="GLUTAMINE-RICH PROTEIN 2"/>
    <property type="match status" value="1"/>
</dbReference>
<gene>
    <name evidence="4" type="ORF">GWR20_03345</name>
</gene>
<dbReference type="InterPro" id="IPR000030">
    <property type="entry name" value="PPE_dom"/>
</dbReference>
<dbReference type="GO" id="GO:0052572">
    <property type="term" value="P:response to host immune response"/>
    <property type="evidence" value="ECO:0007669"/>
    <property type="project" value="TreeGrafter"/>
</dbReference>
<sequence length="379" mass="38461">MVMDFGALPPEINSARMYSGAGSAPLLGAACAWGALAEELHSAAELYQALITQVVDASWWGPSAAAMLAAVGPYVSWMSATASHAEQAAGYARAVVGAYEIAYAATVPPAEVAANRSLLSLLVATNLLGQNSSAIAAAEAQYAEMWAQDAAVMYGYAGASRVASMVTPFQTPPATTATSGEGRQQTAVAQAVGSAAQQRSSTELVAAIREVLERISSSPSQPATWEELKAHLPQIVKNLTTSEQVVQRLASTPANLLGISKAFAPSAPAVAPATPLPIPPALPATAGAVRPAGVPAAGFGRAAAVGKLSVPPGWVSAAPAMTPEVSAPHTVPASSAVDSQPGGLLRGMPMSAGAPRRSDGYVNRYGFRYNVLTPHPAGG</sequence>
<evidence type="ECO:0000313" key="5">
    <source>
        <dbReference type="Proteomes" id="UP000466523"/>
    </source>
</evidence>
<evidence type="ECO:0000259" key="3">
    <source>
        <dbReference type="Pfam" id="PF12484"/>
    </source>
</evidence>
<evidence type="ECO:0000256" key="1">
    <source>
        <dbReference type="ARBA" id="ARBA00010652"/>
    </source>
</evidence>
<evidence type="ECO:0000259" key="2">
    <source>
        <dbReference type="Pfam" id="PF00823"/>
    </source>
</evidence>
<comment type="caution">
    <text evidence="4">The sequence shown here is derived from an EMBL/GenBank/DDBJ whole genome shotgun (WGS) entry which is preliminary data.</text>
</comment>
<proteinExistence type="inferred from homology"/>
<dbReference type="InterPro" id="IPR022171">
    <property type="entry name" value="PPE_C"/>
</dbReference>
<dbReference type="SUPFAM" id="SSF140459">
    <property type="entry name" value="PE/PPE dimer-like"/>
    <property type="match status" value="1"/>
</dbReference>
<dbReference type="Proteomes" id="UP000466523">
    <property type="component" value="Unassembled WGS sequence"/>
</dbReference>
<protein>
    <submittedName>
        <fullName evidence="4">PPE family protein</fullName>
    </submittedName>
</protein>
<dbReference type="EMBL" id="JAACYR010000007">
    <property type="protein sequence ID" value="NDJ88200.1"/>
    <property type="molecule type" value="Genomic_DNA"/>
</dbReference>
<evidence type="ECO:0000313" key="4">
    <source>
        <dbReference type="EMBL" id="NDJ88200.1"/>
    </source>
</evidence>
<dbReference type="FunFam" id="1.20.1260.20:FF:000001">
    <property type="entry name" value="PPE family protein PPE41"/>
    <property type="match status" value="1"/>
</dbReference>
<feature type="domain" description="PPE" evidence="2">
    <location>
        <begin position="4"/>
        <end position="165"/>
    </location>
</feature>
<dbReference type="AlphaFoldDB" id="A0A7K3L7T7"/>
<feature type="domain" description="PPE family C-terminal" evidence="3">
    <location>
        <begin position="296"/>
        <end position="372"/>
    </location>
</feature>
<comment type="similarity">
    <text evidence="1">Belongs to the mycobacterial PPE family.</text>
</comment>
<reference evidence="4 5" key="1">
    <citation type="submission" date="2020-01" db="EMBL/GenBank/DDBJ databases">
        <authorList>
            <person name="Sanchez-Estrada R."/>
            <person name="Gonzalez-Y-Merchand J.A."/>
            <person name="Rivera-Gutierrez S."/>
        </authorList>
    </citation>
    <scope>NUCLEOTIDE SEQUENCE [LARGE SCALE GENOMIC DNA]</scope>
    <source>
        <strain evidence="4 5">CST 7247</strain>
    </source>
</reference>
<dbReference type="InterPro" id="IPR038332">
    <property type="entry name" value="PPE_sf"/>
</dbReference>
<dbReference type="PANTHER" id="PTHR46766">
    <property type="entry name" value="GLUTAMINE-RICH PROTEIN 2"/>
    <property type="match status" value="1"/>
</dbReference>
<accession>A0A7K3L7T7</accession>
<name>A0A7K3L7T7_9MYCO</name>
<dbReference type="Gene3D" id="1.20.1260.20">
    <property type="entry name" value="PPE superfamily"/>
    <property type="match status" value="1"/>
</dbReference>
<dbReference type="Pfam" id="PF12484">
    <property type="entry name" value="PPE-SVP"/>
    <property type="match status" value="1"/>
</dbReference>
<organism evidence="4 5">
    <name type="scientific">Mycolicibacter kumamotonensis</name>
    <dbReference type="NCBI Taxonomy" id="354243"/>
    <lineage>
        <taxon>Bacteria</taxon>
        <taxon>Bacillati</taxon>
        <taxon>Actinomycetota</taxon>
        <taxon>Actinomycetes</taxon>
        <taxon>Mycobacteriales</taxon>
        <taxon>Mycobacteriaceae</taxon>
        <taxon>Mycolicibacter</taxon>
    </lineage>
</organism>